<dbReference type="InParanoid" id="A0A0D0AKE7"/>
<dbReference type="EMBL" id="KN835242">
    <property type="protein sequence ID" value="KIK42326.1"/>
    <property type="molecule type" value="Genomic_DNA"/>
</dbReference>
<accession>A0A0D0AKE7</accession>
<dbReference type="HOGENOM" id="CLU_3015736_0_0_1"/>
<name>A0A0D0AKE7_9AGAM</name>
<dbReference type="Proteomes" id="UP000054485">
    <property type="component" value="Unassembled WGS sequence"/>
</dbReference>
<proteinExistence type="predicted"/>
<gene>
    <name evidence="1" type="ORF">CY34DRAFT_153975</name>
</gene>
<sequence>MQLHLMVVPRDSLHHPNSQRARTTSVSAEVLLHSLHLVHGMRPSRLRYSTRKARWR</sequence>
<dbReference type="AlphaFoldDB" id="A0A0D0AKE7"/>
<organism evidence="1 2">
    <name type="scientific">Suillus luteus UH-Slu-Lm8-n1</name>
    <dbReference type="NCBI Taxonomy" id="930992"/>
    <lineage>
        <taxon>Eukaryota</taxon>
        <taxon>Fungi</taxon>
        <taxon>Dikarya</taxon>
        <taxon>Basidiomycota</taxon>
        <taxon>Agaricomycotina</taxon>
        <taxon>Agaricomycetes</taxon>
        <taxon>Agaricomycetidae</taxon>
        <taxon>Boletales</taxon>
        <taxon>Suillineae</taxon>
        <taxon>Suillaceae</taxon>
        <taxon>Suillus</taxon>
    </lineage>
</organism>
<reference evidence="2" key="2">
    <citation type="submission" date="2015-01" db="EMBL/GenBank/DDBJ databases">
        <title>Evolutionary Origins and Diversification of the Mycorrhizal Mutualists.</title>
        <authorList>
            <consortium name="DOE Joint Genome Institute"/>
            <consortium name="Mycorrhizal Genomics Consortium"/>
            <person name="Kohler A."/>
            <person name="Kuo A."/>
            <person name="Nagy L.G."/>
            <person name="Floudas D."/>
            <person name="Copeland A."/>
            <person name="Barry K.W."/>
            <person name="Cichocki N."/>
            <person name="Veneault-Fourrey C."/>
            <person name="LaButti K."/>
            <person name="Lindquist E.A."/>
            <person name="Lipzen A."/>
            <person name="Lundell T."/>
            <person name="Morin E."/>
            <person name="Murat C."/>
            <person name="Riley R."/>
            <person name="Ohm R."/>
            <person name="Sun H."/>
            <person name="Tunlid A."/>
            <person name="Henrissat B."/>
            <person name="Grigoriev I.V."/>
            <person name="Hibbett D.S."/>
            <person name="Martin F."/>
        </authorList>
    </citation>
    <scope>NUCLEOTIDE SEQUENCE [LARGE SCALE GENOMIC DNA]</scope>
    <source>
        <strain evidence="2">UH-Slu-Lm8-n1</strain>
    </source>
</reference>
<keyword evidence="2" id="KW-1185">Reference proteome</keyword>
<reference evidence="1 2" key="1">
    <citation type="submission" date="2014-04" db="EMBL/GenBank/DDBJ databases">
        <authorList>
            <consortium name="DOE Joint Genome Institute"/>
            <person name="Kuo A."/>
            <person name="Ruytinx J."/>
            <person name="Rineau F."/>
            <person name="Colpaert J."/>
            <person name="Kohler A."/>
            <person name="Nagy L.G."/>
            <person name="Floudas D."/>
            <person name="Copeland A."/>
            <person name="Barry K.W."/>
            <person name="Cichocki N."/>
            <person name="Veneault-Fourrey C."/>
            <person name="LaButti K."/>
            <person name="Lindquist E.A."/>
            <person name="Lipzen A."/>
            <person name="Lundell T."/>
            <person name="Morin E."/>
            <person name="Murat C."/>
            <person name="Sun H."/>
            <person name="Tunlid A."/>
            <person name="Henrissat B."/>
            <person name="Grigoriev I.V."/>
            <person name="Hibbett D.S."/>
            <person name="Martin F."/>
            <person name="Nordberg H.P."/>
            <person name="Cantor M.N."/>
            <person name="Hua S.X."/>
        </authorList>
    </citation>
    <scope>NUCLEOTIDE SEQUENCE [LARGE SCALE GENOMIC DNA]</scope>
    <source>
        <strain evidence="1 2">UH-Slu-Lm8-n1</strain>
    </source>
</reference>
<protein>
    <submittedName>
        <fullName evidence="1">Uncharacterized protein</fullName>
    </submittedName>
</protein>
<evidence type="ECO:0000313" key="2">
    <source>
        <dbReference type="Proteomes" id="UP000054485"/>
    </source>
</evidence>
<evidence type="ECO:0000313" key="1">
    <source>
        <dbReference type="EMBL" id="KIK42326.1"/>
    </source>
</evidence>